<sequence>MVMLASQVYLKTQKKKKKQKNNSDFFLFFLSFIHLKQRSLYPGQDLKSKTKA</sequence>
<gene>
    <name evidence="1" type="ORF">D0Y65_021488</name>
</gene>
<organism evidence="1 2">
    <name type="scientific">Glycine soja</name>
    <name type="common">Wild soybean</name>
    <dbReference type="NCBI Taxonomy" id="3848"/>
    <lineage>
        <taxon>Eukaryota</taxon>
        <taxon>Viridiplantae</taxon>
        <taxon>Streptophyta</taxon>
        <taxon>Embryophyta</taxon>
        <taxon>Tracheophyta</taxon>
        <taxon>Spermatophyta</taxon>
        <taxon>Magnoliopsida</taxon>
        <taxon>eudicotyledons</taxon>
        <taxon>Gunneridae</taxon>
        <taxon>Pentapetalae</taxon>
        <taxon>rosids</taxon>
        <taxon>fabids</taxon>
        <taxon>Fabales</taxon>
        <taxon>Fabaceae</taxon>
        <taxon>Papilionoideae</taxon>
        <taxon>50 kb inversion clade</taxon>
        <taxon>NPAAA clade</taxon>
        <taxon>indigoferoid/millettioid clade</taxon>
        <taxon>Phaseoleae</taxon>
        <taxon>Glycine</taxon>
        <taxon>Glycine subgen. Soja</taxon>
    </lineage>
</organism>
<comment type="caution">
    <text evidence="1">The sequence shown here is derived from an EMBL/GenBank/DDBJ whole genome shotgun (WGS) entry which is preliminary data.</text>
</comment>
<dbReference type="AlphaFoldDB" id="A0A445JJM0"/>
<proteinExistence type="predicted"/>
<dbReference type="EMBL" id="QZWG01000008">
    <property type="protein sequence ID" value="RZB98604.1"/>
    <property type="molecule type" value="Genomic_DNA"/>
</dbReference>
<reference evidence="1 2" key="1">
    <citation type="submission" date="2018-09" db="EMBL/GenBank/DDBJ databases">
        <title>A high-quality reference genome of wild soybean provides a powerful tool to mine soybean genomes.</title>
        <authorList>
            <person name="Xie M."/>
            <person name="Chung C.Y.L."/>
            <person name="Li M.-W."/>
            <person name="Wong F.-L."/>
            <person name="Chan T.-F."/>
            <person name="Lam H.-M."/>
        </authorList>
    </citation>
    <scope>NUCLEOTIDE SEQUENCE [LARGE SCALE GENOMIC DNA]</scope>
    <source>
        <strain evidence="2">cv. W05</strain>
        <tissue evidence="1">Hypocotyl of etiolated seedlings</tissue>
    </source>
</reference>
<evidence type="ECO:0000313" key="2">
    <source>
        <dbReference type="Proteomes" id="UP000289340"/>
    </source>
</evidence>
<accession>A0A445JJM0</accession>
<keyword evidence="2" id="KW-1185">Reference proteome</keyword>
<evidence type="ECO:0000313" key="1">
    <source>
        <dbReference type="EMBL" id="RZB98604.1"/>
    </source>
</evidence>
<name>A0A445JJM0_GLYSO</name>
<dbReference type="Proteomes" id="UP000289340">
    <property type="component" value="Chromosome 8"/>
</dbReference>
<protein>
    <submittedName>
        <fullName evidence="1">Uncharacterized protein</fullName>
    </submittedName>
</protein>